<reference evidence="1" key="1">
    <citation type="submission" date="2021-02" db="EMBL/GenBank/DDBJ databases">
        <authorList>
            <person name="Dougan E. K."/>
            <person name="Rhodes N."/>
            <person name="Thang M."/>
            <person name="Chan C."/>
        </authorList>
    </citation>
    <scope>NUCLEOTIDE SEQUENCE</scope>
</reference>
<sequence length="628" mass="69277">MAQTDDEKTVLFFKLLTGRRPEDGSRFCLGYHAMTGGAMQQTMNLQIQMLHMWLEKAFKVKSPDRLRNLVALLLGKSSLPVPALDLVALPADFTTEQTAFDIKDQFTDAVRFDVQVLRVLCTKWSQEGAGGNPNENRLAKEAVERKQLCSGKLSTYLRMGLGKHLGCRTLMTAMQAAAGQSISPQLALEQCARLASSFLARELKAVTSADDFAKFFSVTDHVDACVNAKSCELQVGVLPQLPDVDANEGVRTLRENVALMQQLMDTRGSAFLMKVRDVLAAEGATLPAEMNEKMLKGFVRVAAHGLQKLPNAKLLSNLSTGLEECVDLRFTFLSAGTKEEVTLPNGLEQLVILLKTHFVQRKQDLPDSWCRALLSEGRVSELIELDSSAKTALGPVVDRHLRAARVVHFAGLPSDKTNSVAAFMDLQAAKQSSLSLPGLDEAYERLAAKLDKTMDRVMEGWKENRARRSQLWATLRELLAETDSKKVLTLVNGLISEEISTATDGMDDWFALSDMASAIIVWEADLRKLGDVPKLKKLEDEFHHGLPSALGFAQGVMASMCHQMLHRDFTSGSEEQKAEAKSQAIADAGEMEKFIKKHVKLSKKADYPPHFGQVDKLIKEFKGGKATK</sequence>
<organism evidence="1 2">
    <name type="scientific">Symbiodinium pilosum</name>
    <name type="common">Dinoflagellate</name>
    <dbReference type="NCBI Taxonomy" id="2952"/>
    <lineage>
        <taxon>Eukaryota</taxon>
        <taxon>Sar</taxon>
        <taxon>Alveolata</taxon>
        <taxon>Dinophyceae</taxon>
        <taxon>Suessiales</taxon>
        <taxon>Symbiodiniaceae</taxon>
        <taxon>Symbiodinium</taxon>
    </lineage>
</organism>
<proteinExistence type="predicted"/>
<keyword evidence="2" id="KW-1185">Reference proteome</keyword>
<name>A0A812JZA0_SYMPI</name>
<dbReference type="OrthoDB" id="416891at2759"/>
<dbReference type="Proteomes" id="UP000649617">
    <property type="component" value="Unassembled WGS sequence"/>
</dbReference>
<protein>
    <submittedName>
        <fullName evidence="1">Uncharacterized protein</fullName>
    </submittedName>
</protein>
<comment type="caution">
    <text evidence="1">The sequence shown here is derived from an EMBL/GenBank/DDBJ whole genome shotgun (WGS) entry which is preliminary data.</text>
</comment>
<gene>
    <name evidence="1" type="ORF">SPIL2461_LOCUS2790</name>
</gene>
<dbReference type="EMBL" id="CAJNIZ010003133">
    <property type="protein sequence ID" value="CAE7218989.1"/>
    <property type="molecule type" value="Genomic_DNA"/>
</dbReference>
<evidence type="ECO:0000313" key="2">
    <source>
        <dbReference type="Proteomes" id="UP000649617"/>
    </source>
</evidence>
<evidence type="ECO:0000313" key="1">
    <source>
        <dbReference type="EMBL" id="CAE7218989.1"/>
    </source>
</evidence>
<feature type="non-terminal residue" evidence="1">
    <location>
        <position position="1"/>
    </location>
</feature>
<accession>A0A812JZA0</accession>
<dbReference type="AlphaFoldDB" id="A0A812JZA0"/>